<comment type="similarity">
    <text evidence="2 7 8">Belongs to the dihydrofolate reductase family.</text>
</comment>
<dbReference type="PANTHER" id="PTHR48069:SF3">
    <property type="entry name" value="DIHYDROFOLATE REDUCTASE"/>
    <property type="match status" value="1"/>
</dbReference>
<dbReference type="Pfam" id="PF00186">
    <property type="entry name" value="DHFR_1"/>
    <property type="match status" value="1"/>
</dbReference>
<dbReference type="SUPFAM" id="SSF53597">
    <property type="entry name" value="Dihydrofolate reductase-like"/>
    <property type="match status" value="1"/>
</dbReference>
<dbReference type="PRINTS" id="PR00070">
    <property type="entry name" value="DHFR"/>
</dbReference>
<dbReference type="InterPro" id="IPR001796">
    <property type="entry name" value="DHFR_dom"/>
</dbReference>
<dbReference type="EC" id="1.5.1.3" evidence="3 7"/>
<dbReference type="InterPro" id="IPR017925">
    <property type="entry name" value="DHFR_CS"/>
</dbReference>
<comment type="function">
    <text evidence="7">Key enzyme in folate metabolism. Catalyzes an essential reaction for de novo glycine and purine synthesis, and for DNA precursor synthesis.</text>
</comment>
<dbReference type="PIRSF" id="PIRSF000194">
    <property type="entry name" value="DHFR"/>
    <property type="match status" value="1"/>
</dbReference>
<dbReference type="EMBL" id="MGBR01000001">
    <property type="protein sequence ID" value="OGK74065.1"/>
    <property type="molecule type" value="Genomic_DNA"/>
</dbReference>
<dbReference type="PROSITE" id="PS00075">
    <property type="entry name" value="DHFR_1"/>
    <property type="match status" value="1"/>
</dbReference>
<evidence type="ECO:0000256" key="7">
    <source>
        <dbReference type="PIRNR" id="PIRNR000194"/>
    </source>
</evidence>
<comment type="pathway">
    <text evidence="1 7">Cofactor biosynthesis; tetrahydrofolate biosynthesis; 5,6,7,8-tetrahydrofolate from 7,8-dihydrofolate: step 1/1.</text>
</comment>
<evidence type="ECO:0000256" key="6">
    <source>
        <dbReference type="ARBA" id="ARBA00023002"/>
    </source>
</evidence>
<organism evidence="10 11">
    <name type="scientific">Candidatus Roizmanbacteria bacterium RIFOXYD1_FULL_38_12</name>
    <dbReference type="NCBI Taxonomy" id="1802093"/>
    <lineage>
        <taxon>Bacteria</taxon>
        <taxon>Candidatus Roizmaniibacteriota</taxon>
    </lineage>
</organism>
<sequence>MNNPKLSIICALSENRVIGKGDLIPWHIRADLVRFKEKTLHHTVIMGRGTFDSLLGYYQRSGKPMPERNTIIITRDTAYDPKQERCFVVSSIDGALQKAKEIETEEVFISGGEQIFKQTIHLVDRLYLTIVKGEFDGDKFFPDYSAFTKVVSKEEREEKGARFTFLDLEKE</sequence>
<dbReference type="InterPro" id="IPR024072">
    <property type="entry name" value="DHFR-like_dom_sf"/>
</dbReference>
<dbReference type="PROSITE" id="PS51330">
    <property type="entry name" value="DHFR_2"/>
    <property type="match status" value="1"/>
</dbReference>
<dbReference type="GO" id="GO:0005829">
    <property type="term" value="C:cytosol"/>
    <property type="evidence" value="ECO:0007669"/>
    <property type="project" value="TreeGrafter"/>
</dbReference>
<dbReference type="InterPro" id="IPR012259">
    <property type="entry name" value="DHFR"/>
</dbReference>
<dbReference type="GO" id="GO:0046654">
    <property type="term" value="P:tetrahydrofolate biosynthetic process"/>
    <property type="evidence" value="ECO:0007669"/>
    <property type="project" value="UniProtKB-UniPathway"/>
</dbReference>
<feature type="domain" description="DHFR" evidence="9">
    <location>
        <begin position="5"/>
        <end position="170"/>
    </location>
</feature>
<dbReference type="Proteomes" id="UP000177050">
    <property type="component" value="Unassembled WGS sequence"/>
</dbReference>
<evidence type="ECO:0000256" key="8">
    <source>
        <dbReference type="RuleBase" id="RU004474"/>
    </source>
</evidence>
<evidence type="ECO:0000313" key="10">
    <source>
        <dbReference type="EMBL" id="OGK74065.1"/>
    </source>
</evidence>
<keyword evidence="6 7" id="KW-0560">Oxidoreductase</keyword>
<evidence type="ECO:0000256" key="4">
    <source>
        <dbReference type="ARBA" id="ARBA00022563"/>
    </source>
</evidence>
<evidence type="ECO:0000256" key="5">
    <source>
        <dbReference type="ARBA" id="ARBA00022857"/>
    </source>
</evidence>
<dbReference type="UniPathway" id="UPA00077">
    <property type="reaction ID" value="UER00158"/>
</dbReference>
<dbReference type="GO" id="GO:0004146">
    <property type="term" value="F:dihydrofolate reductase activity"/>
    <property type="evidence" value="ECO:0007669"/>
    <property type="project" value="UniProtKB-EC"/>
</dbReference>
<dbReference type="GO" id="GO:0050661">
    <property type="term" value="F:NADP binding"/>
    <property type="evidence" value="ECO:0007669"/>
    <property type="project" value="InterPro"/>
</dbReference>
<evidence type="ECO:0000259" key="9">
    <source>
        <dbReference type="PROSITE" id="PS51330"/>
    </source>
</evidence>
<gene>
    <name evidence="10" type="ORF">A3K52_04825</name>
</gene>
<comment type="caution">
    <text evidence="10">The sequence shown here is derived from an EMBL/GenBank/DDBJ whole genome shotgun (WGS) entry which is preliminary data.</text>
</comment>
<keyword evidence="5 7" id="KW-0521">NADP</keyword>
<reference evidence="10 11" key="1">
    <citation type="journal article" date="2016" name="Nat. Commun.">
        <title>Thousands of microbial genomes shed light on interconnected biogeochemical processes in an aquifer system.</title>
        <authorList>
            <person name="Anantharaman K."/>
            <person name="Brown C.T."/>
            <person name="Hug L.A."/>
            <person name="Sharon I."/>
            <person name="Castelle C.J."/>
            <person name="Probst A.J."/>
            <person name="Thomas B.C."/>
            <person name="Singh A."/>
            <person name="Wilkins M.J."/>
            <person name="Karaoz U."/>
            <person name="Brodie E.L."/>
            <person name="Williams K.H."/>
            <person name="Hubbard S.S."/>
            <person name="Banfield J.F."/>
        </authorList>
    </citation>
    <scope>NUCLEOTIDE SEQUENCE [LARGE SCALE GENOMIC DNA]</scope>
</reference>
<evidence type="ECO:0000256" key="3">
    <source>
        <dbReference type="ARBA" id="ARBA00012856"/>
    </source>
</evidence>
<dbReference type="GO" id="GO:0006730">
    <property type="term" value="P:one-carbon metabolic process"/>
    <property type="evidence" value="ECO:0007669"/>
    <property type="project" value="UniProtKB-KW"/>
</dbReference>
<keyword evidence="4 7" id="KW-0554">One-carbon metabolism</keyword>
<dbReference type="PANTHER" id="PTHR48069">
    <property type="entry name" value="DIHYDROFOLATE REDUCTASE"/>
    <property type="match status" value="1"/>
</dbReference>
<dbReference type="AlphaFoldDB" id="A0A1F7L1R0"/>
<dbReference type="GO" id="GO:0046452">
    <property type="term" value="P:dihydrofolate metabolic process"/>
    <property type="evidence" value="ECO:0007669"/>
    <property type="project" value="TreeGrafter"/>
</dbReference>
<dbReference type="Gene3D" id="3.40.430.10">
    <property type="entry name" value="Dihydrofolate Reductase, subunit A"/>
    <property type="match status" value="1"/>
</dbReference>
<protein>
    <recommendedName>
        <fullName evidence="3 7">Dihydrofolate reductase</fullName>
        <ecNumber evidence="3 7">1.5.1.3</ecNumber>
    </recommendedName>
</protein>
<evidence type="ECO:0000256" key="1">
    <source>
        <dbReference type="ARBA" id="ARBA00004903"/>
    </source>
</evidence>
<dbReference type="GO" id="GO:0046655">
    <property type="term" value="P:folic acid metabolic process"/>
    <property type="evidence" value="ECO:0007669"/>
    <property type="project" value="TreeGrafter"/>
</dbReference>
<proteinExistence type="inferred from homology"/>
<name>A0A1F7L1R0_9BACT</name>
<comment type="catalytic activity">
    <reaction evidence="7">
        <text>(6S)-5,6,7,8-tetrahydrofolate + NADP(+) = 7,8-dihydrofolate + NADPH + H(+)</text>
        <dbReference type="Rhea" id="RHEA:15009"/>
        <dbReference type="ChEBI" id="CHEBI:15378"/>
        <dbReference type="ChEBI" id="CHEBI:57451"/>
        <dbReference type="ChEBI" id="CHEBI:57453"/>
        <dbReference type="ChEBI" id="CHEBI:57783"/>
        <dbReference type="ChEBI" id="CHEBI:58349"/>
        <dbReference type="EC" id="1.5.1.3"/>
    </reaction>
</comment>
<evidence type="ECO:0000313" key="11">
    <source>
        <dbReference type="Proteomes" id="UP000177050"/>
    </source>
</evidence>
<dbReference type="CDD" id="cd00209">
    <property type="entry name" value="DHFR"/>
    <property type="match status" value="1"/>
</dbReference>
<accession>A0A1F7L1R0</accession>
<evidence type="ECO:0000256" key="2">
    <source>
        <dbReference type="ARBA" id="ARBA00009539"/>
    </source>
</evidence>